<accession>A0AAN8HNK8</accession>
<dbReference type="PANTHER" id="PTHR35258:SF1">
    <property type="entry name" value="SPERMATOGENESIS-ASSOCIATED PROTEIN 22"/>
    <property type="match status" value="1"/>
</dbReference>
<feature type="compositionally biased region" description="Polar residues" evidence="1">
    <location>
        <begin position="25"/>
        <end position="35"/>
    </location>
</feature>
<feature type="compositionally biased region" description="Polar residues" evidence="1">
    <location>
        <begin position="57"/>
        <end position="71"/>
    </location>
</feature>
<dbReference type="GO" id="GO:0000711">
    <property type="term" value="P:meiotic DNA repair synthesis"/>
    <property type="evidence" value="ECO:0007669"/>
    <property type="project" value="InterPro"/>
</dbReference>
<dbReference type="PANTHER" id="PTHR35258">
    <property type="entry name" value="SPERMATOGENESIS-ASSOCIATED PROTEIN 22"/>
    <property type="match status" value="1"/>
</dbReference>
<feature type="compositionally biased region" description="Low complexity" evidence="1">
    <location>
        <begin position="72"/>
        <end position="83"/>
    </location>
</feature>
<feature type="compositionally biased region" description="Low complexity" evidence="1">
    <location>
        <begin position="90"/>
        <end position="103"/>
    </location>
</feature>
<dbReference type="GO" id="GO:0007276">
    <property type="term" value="P:gamete generation"/>
    <property type="evidence" value="ECO:0007669"/>
    <property type="project" value="InterPro"/>
</dbReference>
<evidence type="ECO:0000313" key="3">
    <source>
        <dbReference type="Proteomes" id="UP001331515"/>
    </source>
</evidence>
<organism evidence="2 3">
    <name type="scientific">Champsocephalus gunnari</name>
    <name type="common">Mackerel icefish</name>
    <dbReference type="NCBI Taxonomy" id="52237"/>
    <lineage>
        <taxon>Eukaryota</taxon>
        <taxon>Metazoa</taxon>
        <taxon>Chordata</taxon>
        <taxon>Craniata</taxon>
        <taxon>Vertebrata</taxon>
        <taxon>Euteleostomi</taxon>
        <taxon>Actinopterygii</taxon>
        <taxon>Neopterygii</taxon>
        <taxon>Teleostei</taxon>
        <taxon>Neoteleostei</taxon>
        <taxon>Acanthomorphata</taxon>
        <taxon>Eupercaria</taxon>
        <taxon>Perciformes</taxon>
        <taxon>Notothenioidei</taxon>
        <taxon>Channichthyidae</taxon>
        <taxon>Champsocephalus</taxon>
    </lineage>
</organism>
<proteinExistence type="predicted"/>
<feature type="compositionally biased region" description="Polar residues" evidence="1">
    <location>
        <begin position="145"/>
        <end position="155"/>
    </location>
</feature>
<evidence type="ECO:0008006" key="4">
    <source>
        <dbReference type="Google" id="ProtNLM"/>
    </source>
</evidence>
<protein>
    <recommendedName>
        <fullName evidence="4">Spermatogenesis associated 22</fullName>
    </recommendedName>
</protein>
<dbReference type="Proteomes" id="UP001331515">
    <property type="component" value="Unassembled WGS sequence"/>
</dbReference>
<comment type="caution">
    <text evidence="2">The sequence shown here is derived from an EMBL/GenBank/DDBJ whole genome shotgun (WGS) entry which is preliminary data.</text>
</comment>
<dbReference type="EMBL" id="JAURVH010001525">
    <property type="protein sequence ID" value="KAK5918504.1"/>
    <property type="molecule type" value="Genomic_DNA"/>
</dbReference>
<sequence length="408" mass="45081">MNFVDEVIPPSQVDWMSYFSPATTMRRQENQQPRQTAGCMSVPLFNQKKRSRVPLTSAPSENEFFSHSEYNASSSPAAPHSSSGTFGCYQASGPASSAAQSPQWKRQDVPQSAPPPQYVSNRPAPGPSPPIRAFKPIAHPYKVGGTSSQMGQPSNPGRPREFSPGVNSTQSKCKDPHFSESAPMKPTPHSGFSPMAQQSSYRQLTLNNQYPKQPRPLAAPVPPPSRPSAPLAAQPQNKSWNFTNSFGPQRLPFEGNSSTIKSQAARQTHNQQDKVAQKPAFETSLRILTSVINGMRHWSQFKDKVPYLFEIFATLDSAVTLGRHGAKNFLMRDGKTVVQCVFYETEQELPRLIRGQVHRCVGNYDRSRDVLMCVSVRPGLPSELRNAQEAVKACDAEMRGLVKLLSEV</sequence>
<evidence type="ECO:0000256" key="1">
    <source>
        <dbReference type="SAM" id="MobiDB-lite"/>
    </source>
</evidence>
<gene>
    <name evidence="2" type="ORF">CgunFtcFv8_003264</name>
</gene>
<feature type="region of interest" description="Disordered" evidence="1">
    <location>
        <begin position="25"/>
        <end position="235"/>
    </location>
</feature>
<name>A0AAN8HNK8_CHAGU</name>
<dbReference type="GO" id="GO:0007129">
    <property type="term" value="P:homologous chromosome pairing at meiosis"/>
    <property type="evidence" value="ECO:0007669"/>
    <property type="project" value="InterPro"/>
</dbReference>
<feature type="compositionally biased region" description="Polar residues" evidence="1">
    <location>
        <begin position="195"/>
        <end position="210"/>
    </location>
</feature>
<dbReference type="GO" id="GO:0051445">
    <property type="term" value="P:regulation of meiotic cell cycle"/>
    <property type="evidence" value="ECO:0007669"/>
    <property type="project" value="TreeGrafter"/>
</dbReference>
<feature type="compositionally biased region" description="Pro residues" evidence="1">
    <location>
        <begin position="213"/>
        <end position="227"/>
    </location>
</feature>
<evidence type="ECO:0000313" key="2">
    <source>
        <dbReference type="EMBL" id="KAK5918504.1"/>
    </source>
</evidence>
<keyword evidence="3" id="KW-1185">Reference proteome</keyword>
<reference evidence="2 3" key="1">
    <citation type="journal article" date="2023" name="Mol. Biol. Evol.">
        <title>Genomics of Secondarily Temperate Adaptation in the Only Non-Antarctic Icefish.</title>
        <authorList>
            <person name="Rivera-Colon A.G."/>
            <person name="Rayamajhi N."/>
            <person name="Minhas B.F."/>
            <person name="Madrigal G."/>
            <person name="Bilyk K.T."/>
            <person name="Yoon V."/>
            <person name="Hune M."/>
            <person name="Gregory S."/>
            <person name="Cheng C.H.C."/>
            <person name="Catchen J.M."/>
        </authorList>
    </citation>
    <scope>NUCLEOTIDE SEQUENCE [LARGE SCALE GENOMIC DNA]</scope>
    <source>
        <tissue evidence="2">White muscle</tissue>
    </source>
</reference>
<dbReference type="AlphaFoldDB" id="A0AAN8HNK8"/>
<dbReference type="InterPro" id="IPR033536">
    <property type="entry name" value="Spata22"/>
</dbReference>